<feature type="region of interest" description="Disordered" evidence="1">
    <location>
        <begin position="2907"/>
        <end position="2926"/>
    </location>
</feature>
<feature type="region of interest" description="Disordered" evidence="1">
    <location>
        <begin position="2779"/>
        <end position="2801"/>
    </location>
</feature>
<feature type="domain" description="DUF11" evidence="2">
    <location>
        <begin position="2808"/>
        <end position="2919"/>
    </location>
</feature>
<feature type="domain" description="DUF11" evidence="2">
    <location>
        <begin position="4208"/>
        <end position="4308"/>
    </location>
</feature>
<feature type="compositionally biased region" description="Low complexity" evidence="1">
    <location>
        <begin position="6244"/>
        <end position="6257"/>
    </location>
</feature>
<name>A0ABT3IGQ2_9BACT</name>
<feature type="domain" description="DUF11" evidence="2">
    <location>
        <begin position="2683"/>
        <end position="2794"/>
    </location>
</feature>
<dbReference type="InterPro" id="IPR026341">
    <property type="entry name" value="T9SS_type_B"/>
</dbReference>
<evidence type="ECO:0000313" key="4">
    <source>
        <dbReference type="EMBL" id="MCW3483134.1"/>
    </source>
</evidence>
<dbReference type="InterPro" id="IPR051172">
    <property type="entry name" value="Chlamydia_OmcB"/>
</dbReference>
<feature type="domain" description="DUF11" evidence="2">
    <location>
        <begin position="6392"/>
        <end position="6509"/>
    </location>
</feature>
<dbReference type="InterPro" id="IPR001434">
    <property type="entry name" value="OmcB-like_DUF11"/>
</dbReference>
<dbReference type="Proteomes" id="UP001207742">
    <property type="component" value="Unassembled WGS sequence"/>
</dbReference>
<feature type="region of interest" description="Disordered" evidence="1">
    <location>
        <begin position="2403"/>
        <end position="2425"/>
    </location>
</feature>
<feature type="domain" description="GEVED" evidence="3">
    <location>
        <begin position="1091"/>
        <end position="1173"/>
    </location>
</feature>
<dbReference type="NCBIfam" id="TIGR04131">
    <property type="entry name" value="Bac_Flav_CTERM"/>
    <property type="match status" value="1"/>
</dbReference>
<feature type="domain" description="DUF11" evidence="2">
    <location>
        <begin position="5879"/>
        <end position="6000"/>
    </location>
</feature>
<feature type="domain" description="DUF11" evidence="2">
    <location>
        <begin position="1306"/>
        <end position="1417"/>
    </location>
</feature>
<feature type="domain" description="DUF11" evidence="2">
    <location>
        <begin position="2308"/>
        <end position="2419"/>
    </location>
</feature>
<dbReference type="NCBIfam" id="TIGR01451">
    <property type="entry name" value="B_ant_repeat"/>
    <property type="match status" value="42"/>
</dbReference>
<dbReference type="InterPro" id="IPR045474">
    <property type="entry name" value="GEVED"/>
</dbReference>
<feature type="region of interest" description="Disordered" evidence="1">
    <location>
        <begin position="2653"/>
        <end position="2676"/>
    </location>
</feature>
<feature type="domain" description="DUF11" evidence="2">
    <location>
        <begin position="4081"/>
        <end position="4198"/>
    </location>
</feature>
<feature type="domain" description="DUF11" evidence="2">
    <location>
        <begin position="4583"/>
        <end position="4702"/>
    </location>
</feature>
<comment type="caution">
    <text evidence="4">The sequence shown here is derived from an EMBL/GenBank/DDBJ whole genome shotgun (WGS) entry which is preliminary data.</text>
</comment>
<feature type="region of interest" description="Disordered" evidence="1">
    <location>
        <begin position="3400"/>
        <end position="3422"/>
    </location>
</feature>
<keyword evidence="5" id="KW-1185">Reference proteome</keyword>
<evidence type="ECO:0000256" key="1">
    <source>
        <dbReference type="SAM" id="MobiDB-lite"/>
    </source>
</evidence>
<accession>A0ABT3IGQ2</accession>
<feature type="domain" description="DUF11" evidence="2">
    <location>
        <begin position="4849"/>
        <end position="4958"/>
    </location>
</feature>
<feature type="region of interest" description="Disordered" evidence="1">
    <location>
        <begin position="6237"/>
        <end position="6257"/>
    </location>
</feature>
<evidence type="ECO:0000259" key="2">
    <source>
        <dbReference type="Pfam" id="PF01345"/>
    </source>
</evidence>
<dbReference type="InterPro" id="IPR011050">
    <property type="entry name" value="Pectin_lyase_fold/virulence"/>
</dbReference>
<feature type="domain" description="DUF11" evidence="2">
    <location>
        <begin position="1682"/>
        <end position="1799"/>
    </location>
</feature>
<feature type="domain" description="DUF11" evidence="2">
    <location>
        <begin position="4335"/>
        <end position="4440"/>
    </location>
</feature>
<feature type="domain" description="DUF11" evidence="2">
    <location>
        <begin position="2933"/>
        <end position="3044"/>
    </location>
</feature>
<feature type="domain" description="DUF11" evidence="2">
    <location>
        <begin position="6011"/>
        <end position="6122"/>
    </location>
</feature>
<dbReference type="Gene3D" id="2.60.40.1170">
    <property type="entry name" value="Mu homology domain, subdomain B"/>
    <property type="match status" value="3"/>
</dbReference>
<feature type="region of interest" description="Disordered" evidence="1">
    <location>
        <begin position="4436"/>
        <end position="4456"/>
    </location>
</feature>
<feature type="region of interest" description="Disordered" evidence="1">
    <location>
        <begin position="1776"/>
        <end position="1798"/>
    </location>
</feature>
<feature type="compositionally biased region" description="Polar residues" evidence="1">
    <location>
        <begin position="3538"/>
        <end position="3555"/>
    </location>
</feature>
<feature type="compositionally biased region" description="Pro residues" evidence="1">
    <location>
        <begin position="2659"/>
        <end position="2670"/>
    </location>
</feature>
<feature type="domain" description="DUF11" evidence="2">
    <location>
        <begin position="3183"/>
        <end position="3294"/>
    </location>
</feature>
<sequence>MKSTSGQGFGFSYSYSTTNIVRINNATGALTPIFTFSAGTIISATALAVDLNGDIYFTSDQVAGAILYKFVPNAPPAVGGTLSIVGSITPTFVDGSGFSRNIQFGKLAFNTAGALFTICNYNTVNAGNLPARPYIVNLNKATAAVVSTNDIPVPTGGLVDLPTSGGDLDFSPTGRLFVSGSITDPFGAGIVSIWELNVTTGAILGYKSVPAPIPGSFSNMSGIGFDLQGNVIGTATTNSYIIKINASEFSGATWSGNSSIPVTSVTALNGPLPTSFGDLGSNAFTILGRVYEDVNYGGGAGRPFGTAGTVGIPNARVEVYDASGSLENFTNTLADGSYSIGVSSNGIFYIRVVNSTVRSTRPGNNGTELGVQTFRGERVVSTTLVNIVNEVGGRSPATADPGTGTIGGTTLNTTTFALSGSVTGNAQSVSQATINAANIDNINFGFNFSTIVNTNNTGQGSLRQFIVNSNVLTNAGLDQVTNSVFDPAAGVETSIFMIPDGAAHPGINKPTQLTAAGGGSTALFNITALLPVITDANTSIDGRTQTANIANSQTGVAGSPGTQVGVDLIALPGVQRPEVEIRWNGAAGTAAYGLQTTGANDIIRGIAINRFGTGAFTGANIIGGSSNGLITENIVGGSAVSTNTEAAGSNPGSNITFATGANGTSVTNNIISRADFFGIHNNTTSTARSLTISGNEILNNGNGNNTAGAVGNSGAGIELIHTALPGTPDNNIIINNSIANNGQQGLQVNFGNILTITNNTFSGNGILPSPIGTQLLELDNIGLLSTTNATLTKNVITGAASSGVAVIFPTSASNKISQNSIYNNAGLGIDLDPANGATDVVTPNDNGDGDAGPNGLLNFPVVTSAVIVGTNLVVTGFSGPGTTIELFRADRDGSFSPTPPLSPNPLPGTFTNLRGFGEGRTYLLTLQEGGTVSGITDQDATTGVYTDDGTGVIGNRTENRFRFVIPLASIPGVALNALLTATATDASNNTSEFNGVMPVVNGDMGDAPNSYGTLAAANGPVHPSSPNLRIGATIDVEADAAAVAAGTDANTPNGDGADEDGITAPLPALNAASTTYSLTFPVTNTTGQTANVAGWIDFNRNGTFEAAEGILGTVANNGTSATLTWSNTNTLITGAGLTGGITYARLRITTDPLTTADFVGIKVGGEVEDYSLTMSRAYDLSITKTDNPDPVVAGQALTYTLTVTNNGTSAVAPADIITVTDNLPAGFTANTYTPSAGTYTSGTGAWTGLTLTTGQSATIAIAGTVSPTATGTLNNTAIVKTPAGVVDPQITNDTARQSTTISRVVDLALAKTAAPKPAVAGQALTYTITLTNNGPSSLIPADITTLTDNLPAGFTATTFTPSAGTYTSGTGAWTGLSLATGQSATLTIAGTVSATATGTLTNTVTATPPPGTTDPTPPTATDNTPIDRVVDLALAKTASPKPAIAGQTLTYTITLTNNGPSALVPADVTTLTDNLPAGFTATTFTPSAGTYTSGTGAWTGLSLATGQSATLTIVGTVSATATGTLTNTVTATPPAGTTDPTPPTATDNTTIDRVVDLNLAKTASPKPAVAGQAFTYTITLSNAGPSSILPADVVSITDNLPAGFTASTFTPSAGTYTSGTGAWTGLSLATGQSATLTIAGTVNANFTGTSLTNTVTATPPAGTTDPTPPTATDNTTVNRVMDLALAKTASPKPAVAGNALTYTITLTNNGPATLLPADITTLTDNLPAGFTATSFTPSAGTYTSGTGEWTGLTLTTGQSATITIAGTVSASATGSLTNTVTATPPAGTTDPTPPTATDNTTIDRIIDLNLAKTGSPKPAVTGQAFTYIITLSNAGPGTVLPTDVVTLTDNLPAGFTATTFTPSAGTYNSGAGTWTAQTLAAGQSATLTIAGTIDAGFTGTSLVNTVTATPPAGTTDPTPPTATDNTTVNRVMDLALAKTASPKPAVAGQTLTYTITLTNNGPAALLPADVTTLTDNLPAGFTATSFTPAAGTYTSGTGEWTGLSLTAGQSTTLTIVGTVSATATGTLTNTVTATPPPGATDPTPPTATDNTTIDRIVDLALAKTASPKPALAGQALTYTITLTNNGPAALLPADITTLTDNLPAGFTATTFTPSAGTYTSGTGEWTGLSLGTGQSATLTIAGTVSATATGTLTNTVTATPPAGTTDPTPPTATDNTPIDRVVDLDLAKTASPKPAVAGQTLTYTITLTNNGPTSLLPADVTTVTDNLPAGFTATTYTASAGTYNSGTGAWSGLNLATGQNATLTIVGTVSATATGSLTNTVTATPPTGTTDPTPPTATDNTPIDRVLDLDLAKTASPKPAVAGQALTYTITLTNNGPAALLPADVTTVTDNLPAGFTATTYTPSAGTYNSGTGAWSGLSLAAGQTATLTIAGTVDAGATGSLANTVTATPPTGTTDPTPPTATDNTPIDRILDLGLAKTASPKPAVAGQTLTYTITLTNNGPAALLPADVTTVTDNLPAGFTATTYTPSAGTYNSGTGAWSGLSLTAGQTATLTIVGTVSATATGSLANTVTATPPTGTTDPTPPTATDNTPIDRILDLGLAKTASPKPAVAGQTLTYTITLTNNGPAALLPADVTTVTDNLPAGFTATTYTPSAGTYNSGTGAWSGLSLAAGQTATLTIVGTVNATATGSLANTVTATPPPGTTDPTPPTATDNTPIDRILDLGLAKTASPKPAIAGQALTYIITLTNNGPAALLPADVTTVTDNLPAGFTATSYTPSAGNYTSGTGAWSGLSLAAGQTATLTIAGTVDAGATGSLANTVTATPPPGTTDPTPPTATDNTPIDRVLDLALAKTASPKPAVAGQALTYTITLTNNGPAALLPADVTTVTDNLPAGFTATTYTASAGTYNSGTGAWSGLSLTAGQSATITIAGTVSATATGTLANTVTATPPTGTTDPTPPTATDNTPIDRVLDLGLVKTASPKPAVAGQALTYTITLTNNGPAALLPADVTTVTDNLPAGFTADTYTASAGTYNSATGAWSGLSLAAGQSATITIAGTVNATATGNLTNTVTATPPTGTTDPTPPTGTDNTPIDRIVDLALAKTASPKPAVAGQALTYTITLTNNGPAALLPADITTVTDNLPADFTADTYTPSAGSYNSTTGAWNGLSLAAGQSATLTIVGTVNADATGSLANTVIAVPPTGTTDPTPPTATDNTPIDRVLDLVLAKTASPKPAVAGQTLTYTITLTNNGPAALLPADVTTVTDNLPAGFTATSYTPSAGNYNSGTGAWNGLSLTAGQSATITIVGTLAATATGNITNTVTATPPPGTTDPTPPTATDNTPIDRVLDLGLVKTASPKPAVAGEALTYTITLTNNGPAALLPADVTTVTDNLPAGFTANSYITSAGTFNSTTGAWSGLSLAAGQNAVLTIVGTVNTNATGSLTNTATATPPPGTTDPTPPSTTDVTNLDLVADLAVTKTDGVTTYTPGTDVVYTIVVSNNGPSDVTGATVSDPLPTGITVANWSAVPGAGAAVPANSGSGGINQTVNIPAGSKITYTLTLTVPSGFTGNLSNTASATVPTGVTDNTPGNNTITDTDTYDPQYDLKGVKTAPASVSAGTAIQFTITFTNNGPSDVNDAVITDNVPAPISGVTWTAQVEGAATVATASGAGNNISFNGDIPAGAANKIVLTINGTVQPGATGVLNNEAAITPTGKPPVPTNKTNTTILNTTGINVVKTGPASGSVSAGNTITYHVLVTNAGPSDAVDVVISDVVPATITGVTWVATPGGAATINSGSPQNGTGNNINLTAGIPAGTGNQIDITITGTVPSSTPAGSVTNTATATAAGGNPVSSQVQTNITNDPGLVVVKKGPAVLDAGENITYTIEVTNNGPSDAVGAIVTDNIPAQVLNTAWTSSVVGGATITAGGAGTGNNLNLTANIPAGAGNGIIIVVTGKADPAISATLRNTAHVQVPGKPAIPSNEITTVVSLNPSLQLTKAGPATISGGEQLTYTLVLSNAGPSNVTGAVIADAVPAELSNIVVSTATSGDAQVSSSSVTGNTVNVTGNVAAGSGNTITVTISGKVAADFKGQITNTATVTPPGLPVVTSNPVTTTVTNDPLVQVKKSGPANLSAGLPISYTIEVTNAGPSDAADVAITDNIPAGIQNATWTATATGTGTTVGTPSGTGNVSLTGNIPAGSGNKITITVTGRVDASYSGQLVNTVTAGVPGGTPATANATTNITVDAGINISKSGPAAISAGQQITYTVLVSNSGPSNATNVAITDNVPAQIQNVTWTAVPSGTGTSVSATTGTGSVNVTGNIPAGGGNTITITIHGTVDPAFTGTVNNIATAVPPGEPPVVTPPTTTEVTKDPAIRIAKSGPDNISAGAPVTYTIDVTNSGPSNATGVVIADNVPAGLQNVTWTAATNGTGTTVSAASGTGSINITGDIPAGNGNSIRLTIQGTVDPAFTGTLVNTATAAAPGKTPATSTKNTTVTNDPNVRITKNAPAAIAAGQPITYTIVVENDGPSNATGVAIADNIPAGIQNVTWVANTTGTGTIASPNSGTGNVNITGDIPAGAGNVITIEVKGTVNPALTDATLVNTATATVPGKTPATSTTNTAVDKVSDLKIVKSGPQQVVAGQQVTYNITVTNDGPGDVVAATINDVVPAAIRNVTWTATANGSGTTISAAAGNGNNIALTGNIPASDANSITLVVTGQLDPAFTGTQISNTATATPPPGTDDPTPATSNVTSNVTKETDLVIVKTGPANKGAGQAITYRLEITNNGLSDVTGATIQDIIPAAINGITFTTATNGTASVSNSNLSGHTLNITGNIAAGTGNSIIVDINGTVDAGTPAGDITNTATVTPPAGVTETIPGTNTSNITTAINTDVGLQVSKSGPAIANIGDKITYTIEVTNTGASDATSVDITDPVPAEITNVTWTAVATGNGGTTVSTPGGSGNNIAFTANIEGTTNGPGKVLLTITGTISPASGSSIVNTVTAEFNGEKQSTFTTAVNKSADIRIAKAGPARISAGQQITYTIDVTNAGPADAAGVVIADNVPAQIQNVSWSVVASGGANTPVATGTGNAINLTATIPAKAGSVRVTVTGIVDPAYTGTLINTATATPPASTPDPSPATSTVTTNVENEPGLEVVKSGPATLASGQTITYTVVVRNTGASNATNVTISDVVPAAIEQVSWKAVANGAGANITGVDNGTGNNVTVTGNINAGGTDEIRIVITGVANPSFTGTLTNTATATPQGGTTVSSPPVTTVVSSQSALHMTKSGPAKIAAGQDITYTLVVTNSGPSNAGNINITDNVPAAVTNVKWTAVATGTGTNITGSSTGSGNNITITGNLAAGAANNISVTITGTVDASFNGTLDNTAAVNTPGGTPVTSKVTTTVGNTSGIQVIKSGPSAVNGGEPIVYTIDVTNAGPSNATNVNISDAVPAQIQNVTWTAAATGAGTSVVSGGSGSGNNVQLTANIPAGTGNKITITISGLVDPAFSGTISNSATAVPPGEPPVTSVPVITKVGNVPGLHISKSAPSAALASEVITYTVKVTNSGPGNAIGAVITDAVSAALTNVSWTATAQGAATITAGANGTGNNVSVTGNVPAGANDAIIVLITGKIDNNYSGPLKNVAVVTPPGKPPVPTDTSTTQVQRSFDIQVVKSGPAQIAAGGNITYTVDVTNQGPGNADAITINDVVPADITVQNWSIATISGTATVTGPTSGTGNNINIQTSLSSGGQVRVTITGIVKQTANSTVTNTANVTLPPGVVDPTPDNSSTVVTKVVREPGVRLSKTGPATVRAGETFSYVVEATNLGPSDATGVQITDVVPADLQQVTWLATAAGNATITSGANGTGNNVSLTGNIGAGTGNLIRILITGKVPADFGGTLSNTATANVPGVTPPVTTPPVVTTVTKEADLRITKTGPGTVIQGKNITYVLVVENEGLATVNGATIQDIVPAGIGNVTATVAAQSGGASGTVLQVNNNTVSGTIANIPAGGAVNIEIKGVVNDINTLRNTATVTPPADVKDPVPGNNTSTTVETQVIPSAKLRIRKSVSPAGPYSAGQQITYTLDIQNDGPGAVNPVKVTDVLSGAATGAVVLGTPSKGNATYDAATGTISWNAGLLTNGQTATLSYNVTLKATGNLNNVAIVAGPPDVSTPDTARVTIPVRKYADLAVTKTGPAGVIQGKGITYTVEVRNNGLSDANGATIQDVVPAGISNVAATIISETGGVSGTTLNVNGNTVNAAVAQFPAGGIVNIAITGIVTGTTTLSNTATVTPPPDVTDTVPGNNVTPPVVTPVTPTAKLQITKEVTPAEESYNPGQQITYTLKVTNTGAGNADQVLVTDELPAGILSAPTLGTPGKGTASYNTANRVITWTIGDLANGQSTTLTYQVTILETGSVRNVAIAKGRPDVVIPDTVVNIISAGKAADLTIAKGITTNTPYTVGQRIDYSVTISNKGPNTATGVLVTDALPANLGEPSSILADKGNAVYDPASRTIRWNVGSLTNGETIRLTFHVQITGGGDLINTATVKGNEPDPDMSSNTATSRATVGGDLFIPNVITPNGDGKNDRFVIPGLNKYPGSSLFIYNRWGNMVYQSKNYDNKWDGHELNEGTYYYILKLNTPQGERNYKGWIELLR</sequence>
<feature type="region of interest" description="Disordered" evidence="1">
    <location>
        <begin position="2281"/>
        <end position="2300"/>
    </location>
</feature>
<feature type="domain" description="DUF11" evidence="2">
    <location>
        <begin position="3433"/>
        <end position="3553"/>
    </location>
</feature>
<evidence type="ECO:0000313" key="5">
    <source>
        <dbReference type="Proteomes" id="UP001207742"/>
    </source>
</evidence>
<feature type="domain" description="DUF11" evidence="2">
    <location>
        <begin position="3058"/>
        <end position="3169"/>
    </location>
</feature>
<dbReference type="Gene3D" id="2.60.40.10">
    <property type="entry name" value="Immunoglobulins"/>
    <property type="match status" value="2"/>
</dbReference>
<gene>
    <name evidence="4" type="ORF">OL497_04480</name>
</gene>
<dbReference type="PANTHER" id="PTHR34819">
    <property type="entry name" value="LARGE CYSTEINE-RICH PERIPLASMIC PROTEIN OMCB"/>
    <property type="match status" value="1"/>
</dbReference>
<feature type="domain" description="DUF11" evidence="2">
    <location>
        <begin position="2433"/>
        <end position="2544"/>
    </location>
</feature>
<feature type="domain" description="DUF11" evidence="2">
    <location>
        <begin position="5370"/>
        <end position="5468"/>
    </location>
</feature>
<feature type="domain" description="DUF11" evidence="2">
    <location>
        <begin position="5492"/>
        <end position="5599"/>
    </location>
</feature>
<dbReference type="PANTHER" id="PTHR34819:SF3">
    <property type="entry name" value="CELL SURFACE PROTEIN"/>
    <property type="match status" value="1"/>
</dbReference>
<feature type="domain" description="DUF11" evidence="2">
    <location>
        <begin position="2558"/>
        <end position="2669"/>
    </location>
</feature>
<feature type="domain" description="DUF11" evidence="2">
    <location>
        <begin position="3830"/>
        <end position="3928"/>
    </location>
</feature>
<organism evidence="4 5">
    <name type="scientific">Chitinophaga nivalis</name>
    <dbReference type="NCBI Taxonomy" id="2991709"/>
    <lineage>
        <taxon>Bacteria</taxon>
        <taxon>Pseudomonadati</taxon>
        <taxon>Bacteroidota</taxon>
        <taxon>Chitinophagia</taxon>
        <taxon>Chitinophagales</taxon>
        <taxon>Chitinophagaceae</taxon>
        <taxon>Chitinophaga</taxon>
    </lineage>
</organism>
<reference evidence="4 5" key="1">
    <citation type="submission" date="2022-10" db="EMBL/GenBank/DDBJ databases">
        <title>Chitinophaga nivalis PC15 sp. nov., isolated from Pyeongchang county, South Korea.</title>
        <authorList>
            <person name="Trinh H.N."/>
        </authorList>
    </citation>
    <scope>NUCLEOTIDE SEQUENCE [LARGE SCALE GENOMIC DNA]</scope>
    <source>
        <strain evidence="4 5">PC14</strain>
    </source>
</reference>
<feature type="domain" description="DUF11" evidence="2">
    <location>
        <begin position="6135"/>
        <end position="6253"/>
    </location>
</feature>
<dbReference type="InterPro" id="IPR006626">
    <property type="entry name" value="PbH1"/>
</dbReference>
<feature type="domain" description="DUF11" evidence="2">
    <location>
        <begin position="3952"/>
        <end position="4057"/>
    </location>
</feature>
<feature type="domain" description="DUF11" evidence="2">
    <location>
        <begin position="3693"/>
        <end position="3808"/>
    </location>
</feature>
<dbReference type="RefSeq" id="WP_264728157.1">
    <property type="nucleotide sequence ID" value="NZ_JAPDNR010000001.1"/>
</dbReference>
<feature type="domain" description="DUF11" evidence="2">
    <location>
        <begin position="5107"/>
        <end position="5214"/>
    </location>
</feature>
<feature type="domain" description="DUF11" evidence="2">
    <location>
        <begin position="1179"/>
        <end position="1297"/>
    </location>
</feature>
<feature type="domain" description="DUF11" evidence="2">
    <location>
        <begin position="4976"/>
        <end position="5097"/>
    </location>
</feature>
<feature type="domain" description="DUF11" evidence="2">
    <location>
        <begin position="5239"/>
        <end position="5343"/>
    </location>
</feature>
<feature type="domain" description="DUF11" evidence="2">
    <location>
        <begin position="5754"/>
        <end position="5856"/>
    </location>
</feature>
<dbReference type="EMBL" id="JAPDNS010000001">
    <property type="protein sequence ID" value="MCW3483134.1"/>
    <property type="molecule type" value="Genomic_DNA"/>
</dbReference>
<protein>
    <submittedName>
        <fullName evidence="4">Gliding motility-associated C-terminal domain-containing protein</fullName>
    </submittedName>
</protein>
<dbReference type="SUPFAM" id="SSF51126">
    <property type="entry name" value="Pectin lyase-like"/>
    <property type="match status" value="1"/>
</dbReference>
<feature type="compositionally biased region" description="Low complexity" evidence="1">
    <location>
        <begin position="2404"/>
        <end position="2425"/>
    </location>
</feature>
<feature type="compositionally biased region" description="Pro residues" evidence="1">
    <location>
        <begin position="2784"/>
        <end position="2795"/>
    </location>
</feature>
<feature type="compositionally biased region" description="Low complexity" evidence="1">
    <location>
        <begin position="4436"/>
        <end position="4447"/>
    </location>
</feature>
<proteinExistence type="predicted"/>
<feature type="region of interest" description="Disordered" evidence="1">
    <location>
        <begin position="1528"/>
        <end position="1547"/>
    </location>
</feature>
<feature type="domain" description="DUF11" evidence="2">
    <location>
        <begin position="2058"/>
        <end position="2169"/>
    </location>
</feature>
<feature type="domain" description="DUF11" evidence="2">
    <location>
        <begin position="5619"/>
        <end position="5742"/>
    </location>
</feature>
<feature type="domain" description="DUF11" evidence="2">
    <location>
        <begin position="2183"/>
        <end position="2294"/>
    </location>
</feature>
<dbReference type="InterPro" id="IPR047589">
    <property type="entry name" value="DUF11_rpt"/>
</dbReference>
<feature type="region of interest" description="Disordered" evidence="1">
    <location>
        <begin position="4683"/>
        <end position="4707"/>
    </location>
</feature>
<feature type="domain" description="DUF11" evidence="2">
    <location>
        <begin position="1431"/>
        <end position="1548"/>
    </location>
</feature>
<dbReference type="Pfam" id="PF20009">
    <property type="entry name" value="GEVED"/>
    <property type="match status" value="1"/>
</dbReference>
<feature type="domain" description="DUF11" evidence="2">
    <location>
        <begin position="1556"/>
        <end position="1674"/>
    </location>
</feature>
<dbReference type="Pfam" id="PF01345">
    <property type="entry name" value="DUF11"/>
    <property type="match status" value="42"/>
</dbReference>
<dbReference type="InterPro" id="IPR013783">
    <property type="entry name" value="Ig-like_fold"/>
</dbReference>
<dbReference type="SMART" id="SM00710">
    <property type="entry name" value="PbH1"/>
    <property type="match status" value="8"/>
</dbReference>
<feature type="domain" description="DUF11" evidence="2">
    <location>
        <begin position="3308"/>
        <end position="3418"/>
    </location>
</feature>
<feature type="domain" description="DUF11" evidence="2">
    <location>
        <begin position="6267"/>
        <end position="6371"/>
    </location>
</feature>
<feature type="region of interest" description="Disordered" evidence="1">
    <location>
        <begin position="3031"/>
        <end position="3050"/>
    </location>
</feature>
<dbReference type="Pfam" id="PF13585">
    <property type="entry name" value="CHU_C"/>
    <property type="match status" value="1"/>
</dbReference>
<feature type="domain" description="DUF11" evidence="2">
    <location>
        <begin position="3563"/>
        <end position="3683"/>
    </location>
</feature>
<dbReference type="SUPFAM" id="SSF63829">
    <property type="entry name" value="Calcium-dependent phosphotriesterase"/>
    <property type="match status" value="1"/>
</dbReference>
<feature type="domain" description="DUF11" evidence="2">
    <location>
        <begin position="1933"/>
        <end position="2048"/>
    </location>
</feature>
<feature type="domain" description="DUF11" evidence="2">
    <location>
        <begin position="4715"/>
        <end position="4840"/>
    </location>
</feature>
<feature type="compositionally biased region" description="Pro residues" evidence="1">
    <location>
        <begin position="3409"/>
        <end position="3420"/>
    </location>
</feature>
<feature type="domain" description="DUF11" evidence="2">
    <location>
        <begin position="4457"/>
        <end position="4566"/>
    </location>
</feature>
<feature type="region of interest" description="Disordered" evidence="1">
    <location>
        <begin position="2157"/>
        <end position="2176"/>
    </location>
</feature>
<feature type="domain" description="DUF11" evidence="2">
    <location>
        <begin position="1807"/>
        <end position="1925"/>
    </location>
</feature>
<feature type="region of interest" description="Disordered" evidence="1">
    <location>
        <begin position="5077"/>
        <end position="5098"/>
    </location>
</feature>
<feature type="compositionally biased region" description="Low complexity" evidence="1">
    <location>
        <begin position="1777"/>
        <end position="1798"/>
    </location>
</feature>
<evidence type="ECO:0000259" key="3">
    <source>
        <dbReference type="Pfam" id="PF20009"/>
    </source>
</evidence>
<feature type="region of interest" description="Disordered" evidence="1">
    <location>
        <begin position="3538"/>
        <end position="3557"/>
    </location>
</feature>